<dbReference type="PANTHER" id="PTHR11699">
    <property type="entry name" value="ALDEHYDE DEHYDROGENASE-RELATED"/>
    <property type="match status" value="1"/>
</dbReference>
<evidence type="ECO:0000256" key="2">
    <source>
        <dbReference type="ARBA" id="ARBA00023027"/>
    </source>
</evidence>
<dbReference type="Gene3D" id="3.40.309.10">
    <property type="entry name" value="Aldehyde Dehydrogenase, Chain A, domain 2"/>
    <property type="match status" value="1"/>
</dbReference>
<dbReference type="InterPro" id="IPR016161">
    <property type="entry name" value="Ald_DH/histidinol_DH"/>
</dbReference>
<protein>
    <submittedName>
        <fullName evidence="4">Phenylacetaldehyde dehydrogenase</fullName>
        <ecNumber evidence="4">1.2.1.39</ecNumber>
    </submittedName>
</protein>
<organism evidence="4 5">
    <name type="scientific">Klebsiella pneumoniae</name>
    <dbReference type="NCBI Taxonomy" id="573"/>
    <lineage>
        <taxon>Bacteria</taxon>
        <taxon>Pseudomonadati</taxon>
        <taxon>Pseudomonadota</taxon>
        <taxon>Gammaproteobacteria</taxon>
        <taxon>Enterobacterales</taxon>
        <taxon>Enterobacteriaceae</taxon>
        <taxon>Klebsiella/Raoultella group</taxon>
        <taxon>Klebsiella</taxon>
        <taxon>Klebsiella pneumoniae complex</taxon>
    </lineage>
</organism>
<dbReference type="EMBL" id="UASO01000007">
    <property type="protein sequence ID" value="SQC86484.1"/>
    <property type="molecule type" value="Genomic_DNA"/>
</dbReference>
<dbReference type="GO" id="GO:0008957">
    <property type="term" value="F:phenylacetaldehyde dehydrogenase (NAD+) activity"/>
    <property type="evidence" value="ECO:0007669"/>
    <property type="project" value="UniProtKB-EC"/>
</dbReference>
<evidence type="ECO:0000313" key="4">
    <source>
        <dbReference type="EMBL" id="SQC86484.1"/>
    </source>
</evidence>
<keyword evidence="1 4" id="KW-0560">Oxidoreductase</keyword>
<reference evidence="4 5" key="1">
    <citation type="submission" date="2018-06" db="EMBL/GenBank/DDBJ databases">
        <authorList>
            <consortium name="Pathogen Informatics"/>
            <person name="Doyle S."/>
        </authorList>
    </citation>
    <scope>NUCLEOTIDE SEQUENCE [LARGE SCALE GENOMIC DNA]</scope>
    <source>
        <strain evidence="4 5">NCTC9645</strain>
    </source>
</reference>
<dbReference type="InterPro" id="IPR016163">
    <property type="entry name" value="Ald_DH_C"/>
</dbReference>
<accession>A0A2X3ITS1</accession>
<dbReference type="AlphaFoldDB" id="A0A2X3ITS1"/>
<feature type="domain" description="Aldehyde dehydrogenase" evidence="3">
    <location>
        <begin position="1"/>
        <end position="148"/>
    </location>
</feature>
<evidence type="ECO:0000313" key="5">
    <source>
        <dbReference type="Proteomes" id="UP000250675"/>
    </source>
</evidence>
<gene>
    <name evidence="4" type="primary">feaB_4</name>
    <name evidence="4" type="ORF">NCTC9645_04572</name>
</gene>
<dbReference type="Proteomes" id="UP000250675">
    <property type="component" value="Unassembled WGS sequence"/>
</dbReference>
<dbReference type="InterPro" id="IPR016162">
    <property type="entry name" value="Ald_DH_N"/>
</dbReference>
<keyword evidence="2" id="KW-0520">NAD</keyword>
<dbReference type="SUPFAM" id="SSF53720">
    <property type="entry name" value="ALDH-like"/>
    <property type="match status" value="1"/>
</dbReference>
<dbReference type="Pfam" id="PF00171">
    <property type="entry name" value="Aldedh"/>
    <property type="match status" value="1"/>
</dbReference>
<dbReference type="EC" id="1.2.1.39" evidence="4"/>
<dbReference type="Gene3D" id="3.40.605.10">
    <property type="entry name" value="Aldehyde Dehydrogenase, Chain A, domain 1"/>
    <property type="match status" value="1"/>
</dbReference>
<evidence type="ECO:0000256" key="1">
    <source>
        <dbReference type="ARBA" id="ARBA00023002"/>
    </source>
</evidence>
<dbReference type="InterPro" id="IPR015590">
    <property type="entry name" value="Aldehyde_DH_dom"/>
</dbReference>
<name>A0A2X3ITS1_KLEPN</name>
<proteinExistence type="predicted"/>
<evidence type="ECO:0000259" key="3">
    <source>
        <dbReference type="Pfam" id="PF00171"/>
    </source>
</evidence>
<sequence>MVSRAHCDKVAAYLEEARQQKAELISGSAGPDAGGYYIPPTLVVNPDAGLRLSREEVFGPVVNLVRVADGEEALRLANDSDFGLTASVWTRDLTQALNYTDRLQAGTVWVNSHTLIDANLPFGGMKQSGTGRDFGPDWLDGWCETKSVCVRY</sequence>